<dbReference type="InterPro" id="IPR004879">
    <property type="entry name" value="Ssp411-like_TRX"/>
</dbReference>
<feature type="region of interest" description="Disordered" evidence="1">
    <location>
        <begin position="369"/>
        <end position="392"/>
    </location>
</feature>
<evidence type="ECO:0000313" key="3">
    <source>
        <dbReference type="EMBL" id="GAA3768909.1"/>
    </source>
</evidence>
<dbReference type="InterPro" id="IPR008928">
    <property type="entry name" value="6-hairpin_glycosidase_sf"/>
</dbReference>
<name>A0ABP7GM90_9MICO</name>
<evidence type="ECO:0000256" key="1">
    <source>
        <dbReference type="SAM" id="MobiDB-lite"/>
    </source>
</evidence>
<dbReference type="InterPro" id="IPR024705">
    <property type="entry name" value="Ssp411"/>
</dbReference>
<dbReference type="SUPFAM" id="SSF48208">
    <property type="entry name" value="Six-hairpin glycosidases"/>
    <property type="match status" value="1"/>
</dbReference>
<dbReference type="EMBL" id="BAABAF010000007">
    <property type="protein sequence ID" value="GAA3768909.1"/>
    <property type="molecule type" value="Genomic_DNA"/>
</dbReference>
<sequence>MADRLAGSRSRYLLSHRDDPVDWHPWGEGAFAEAARRDIPVFLSIGYSTCHWCHVMAAESFTDEATARQLNEGFVCVLVDKDARPDIDAVHQAAARALGGGGWPMSVFLTPDRQPFYAGSYWPRIAVGRQPSFRTVLDAIGRTWHGRRNSVRASAQAVAAELAAADQMPAGADRFDPQADADASFEAIRALWDREHGGFGTSPKFPQPMTIEWLLHRHARSGEEEPLQMAVHALTAIARGGIHDLLEGGFARYCTDAAWQLPHFEKMLPDSALLLPAYATAAALTGRADLAAVARGTAEFLLHRFGTAEGTFASAFDADSADGEGGYYRWSGRELRATLTEAGLDAAHWAPVLGVPPAAADADEAGFVPHLRSPRSTEDAPSGDAPAVPPPGWSEVRAVLARRRAGRPAPATDATVLTDWNALAARGLVRAGLALGEAGWIAAAAVTTERLHERIGADGAIGHTGRGDPGFLLDHAATALADLELCQATGDPIWYERGSRLAQTALARFWGERGGWYDTAADELFVRPRTHTDDAVPAGTSVMIEVCLLLAGLSGDLTWRQRALDALSATHRDIQPTRHGWRLRQCEWLSGREREVAIIGPAGPARDVLARIAQGRPRPGTVTVVADSGAESIPLLAGRTRIDGAPAAYVCQSLACRAPVTAAADLRALLAGTG</sequence>
<evidence type="ECO:0000259" key="2">
    <source>
        <dbReference type="Pfam" id="PF03190"/>
    </source>
</evidence>
<dbReference type="PANTHER" id="PTHR42899:SF1">
    <property type="entry name" value="SPERMATOGENESIS-ASSOCIATED PROTEIN 20"/>
    <property type="match status" value="1"/>
</dbReference>
<reference evidence="4" key="1">
    <citation type="journal article" date="2019" name="Int. J. Syst. Evol. Microbiol.">
        <title>The Global Catalogue of Microorganisms (GCM) 10K type strain sequencing project: providing services to taxonomists for standard genome sequencing and annotation.</title>
        <authorList>
            <consortium name="The Broad Institute Genomics Platform"/>
            <consortium name="The Broad Institute Genome Sequencing Center for Infectious Disease"/>
            <person name="Wu L."/>
            <person name="Ma J."/>
        </authorList>
    </citation>
    <scope>NUCLEOTIDE SEQUENCE [LARGE SCALE GENOMIC DNA]</scope>
    <source>
        <strain evidence="4">JCM 16950</strain>
    </source>
</reference>
<dbReference type="RefSeq" id="WP_344783451.1">
    <property type="nucleotide sequence ID" value="NZ_BAABAF010000007.1"/>
</dbReference>
<dbReference type="Proteomes" id="UP001500540">
    <property type="component" value="Unassembled WGS sequence"/>
</dbReference>
<dbReference type="CDD" id="cd02955">
    <property type="entry name" value="SSP411"/>
    <property type="match status" value="1"/>
</dbReference>
<keyword evidence="4" id="KW-1185">Reference proteome</keyword>
<feature type="domain" description="Spermatogenesis-associated protein 20-like TRX" evidence="2">
    <location>
        <begin position="3"/>
        <end position="162"/>
    </location>
</feature>
<organism evidence="3 4">
    <name type="scientific">Microbacterium kribbense</name>
    <dbReference type="NCBI Taxonomy" id="433645"/>
    <lineage>
        <taxon>Bacteria</taxon>
        <taxon>Bacillati</taxon>
        <taxon>Actinomycetota</taxon>
        <taxon>Actinomycetes</taxon>
        <taxon>Micrococcales</taxon>
        <taxon>Microbacteriaceae</taxon>
        <taxon>Microbacterium</taxon>
    </lineage>
</organism>
<dbReference type="PANTHER" id="PTHR42899">
    <property type="entry name" value="SPERMATOGENESIS-ASSOCIATED PROTEIN 20"/>
    <property type="match status" value="1"/>
</dbReference>
<dbReference type="InterPro" id="IPR036249">
    <property type="entry name" value="Thioredoxin-like_sf"/>
</dbReference>
<evidence type="ECO:0000313" key="4">
    <source>
        <dbReference type="Proteomes" id="UP001500540"/>
    </source>
</evidence>
<dbReference type="SUPFAM" id="SSF52833">
    <property type="entry name" value="Thioredoxin-like"/>
    <property type="match status" value="1"/>
</dbReference>
<dbReference type="Gene3D" id="3.40.30.10">
    <property type="entry name" value="Glutaredoxin"/>
    <property type="match status" value="1"/>
</dbReference>
<protein>
    <submittedName>
        <fullName evidence="3">Thioredoxin domain-containing protein</fullName>
    </submittedName>
</protein>
<proteinExistence type="predicted"/>
<accession>A0ABP7GM90</accession>
<comment type="caution">
    <text evidence="3">The sequence shown here is derived from an EMBL/GenBank/DDBJ whole genome shotgun (WGS) entry which is preliminary data.</text>
</comment>
<gene>
    <name evidence="3" type="ORF">GCM10022240_21660</name>
</gene>
<dbReference type="PIRSF" id="PIRSF006402">
    <property type="entry name" value="UCP006402_thioredoxin"/>
    <property type="match status" value="1"/>
</dbReference>
<dbReference type="Pfam" id="PF03190">
    <property type="entry name" value="Thioredox_DsbH"/>
    <property type="match status" value="1"/>
</dbReference>